<dbReference type="InterPro" id="IPR026590">
    <property type="entry name" value="Ssirtuin_cat_dom"/>
</dbReference>
<sequence length="227" mass="25661">MKQLVVFTGAGVSAESGIKTFRGADGLWEGYRIEDVATPQAWKIDPERVLKFYNLRRKQCLLAQPNTAHYLLKKLEENYRVTIITQNIDDLHERAGSSNVLHLHGEINKAQSSLNPRFVYEMQTDEIIIGDMCELGSQLRPNVVWFGEAVPNLNWAIQLTREADVFVVIGTSLQVYPAANLIHEVSQSCQLYLIDTHADDFNLSARITRICSLATEGVQKLFELLTK</sequence>
<evidence type="ECO:0000256" key="2">
    <source>
        <dbReference type="ARBA" id="ARBA00022679"/>
    </source>
</evidence>
<dbReference type="InterPro" id="IPR003000">
    <property type="entry name" value="Sirtuin"/>
</dbReference>
<dbReference type="PANTHER" id="PTHR11085">
    <property type="entry name" value="NAD-DEPENDENT PROTEIN DEACYLASE SIRTUIN-5, MITOCHONDRIAL-RELATED"/>
    <property type="match status" value="1"/>
</dbReference>
<feature type="domain" description="Deacetylase sirtuin-type" evidence="5">
    <location>
        <begin position="1"/>
        <end position="227"/>
    </location>
</feature>
<dbReference type="SUPFAM" id="SSF52467">
    <property type="entry name" value="DHS-like NAD/FAD-binding domain"/>
    <property type="match status" value="1"/>
</dbReference>
<evidence type="ECO:0000256" key="1">
    <source>
        <dbReference type="ARBA" id="ARBA00012928"/>
    </source>
</evidence>
<reference evidence="7" key="1">
    <citation type="journal article" date="2019" name="Int. J. Syst. Evol. Microbiol.">
        <title>The Global Catalogue of Microorganisms (GCM) 10K type strain sequencing project: providing services to taxonomists for standard genome sequencing and annotation.</title>
        <authorList>
            <consortium name="The Broad Institute Genomics Platform"/>
            <consortium name="The Broad Institute Genome Sequencing Center for Infectious Disease"/>
            <person name="Wu L."/>
            <person name="Ma J."/>
        </authorList>
    </citation>
    <scope>NUCLEOTIDE SEQUENCE [LARGE SCALE GENOMIC DNA]</scope>
    <source>
        <strain evidence="7">KCTC 42662</strain>
    </source>
</reference>
<dbReference type="InterPro" id="IPR026591">
    <property type="entry name" value="Sirtuin_cat_small_dom_sf"/>
</dbReference>
<keyword evidence="3" id="KW-0520">NAD</keyword>
<evidence type="ECO:0000259" key="5">
    <source>
        <dbReference type="PROSITE" id="PS50305"/>
    </source>
</evidence>
<organism evidence="6 7">
    <name type="scientific">Sphingobacterium suaedae</name>
    <dbReference type="NCBI Taxonomy" id="1686402"/>
    <lineage>
        <taxon>Bacteria</taxon>
        <taxon>Pseudomonadati</taxon>
        <taxon>Bacteroidota</taxon>
        <taxon>Sphingobacteriia</taxon>
        <taxon>Sphingobacteriales</taxon>
        <taxon>Sphingobacteriaceae</taxon>
        <taxon>Sphingobacterium</taxon>
    </lineage>
</organism>
<name>A0ABW5KFN1_9SPHI</name>
<keyword evidence="2" id="KW-0808">Transferase</keyword>
<comment type="caution">
    <text evidence="6">The sequence shown here is derived from an EMBL/GenBank/DDBJ whole genome shotgun (WGS) entry which is preliminary data.</text>
</comment>
<proteinExistence type="predicted"/>
<evidence type="ECO:0000256" key="3">
    <source>
        <dbReference type="ARBA" id="ARBA00023027"/>
    </source>
</evidence>
<dbReference type="EMBL" id="JBHULR010000003">
    <property type="protein sequence ID" value="MFD2546999.1"/>
    <property type="molecule type" value="Genomic_DNA"/>
</dbReference>
<accession>A0ABW5KFN1</accession>
<keyword evidence="7" id="KW-1185">Reference proteome</keyword>
<dbReference type="Gene3D" id="3.30.1600.10">
    <property type="entry name" value="SIR2/SIRT2 'Small Domain"/>
    <property type="match status" value="1"/>
</dbReference>
<protein>
    <recommendedName>
        <fullName evidence="1">protein acetyllysine N-acetyltransferase</fullName>
        <ecNumber evidence="1">2.3.1.286</ecNumber>
    </recommendedName>
</protein>
<dbReference type="EC" id="2.3.1.286" evidence="1"/>
<gene>
    <name evidence="6" type="ORF">ACFSR5_04980</name>
</gene>
<dbReference type="Proteomes" id="UP001597545">
    <property type="component" value="Unassembled WGS sequence"/>
</dbReference>
<dbReference type="InterPro" id="IPR050134">
    <property type="entry name" value="NAD-dep_sirtuin_deacylases"/>
</dbReference>
<evidence type="ECO:0000256" key="4">
    <source>
        <dbReference type="PROSITE-ProRule" id="PRU00236"/>
    </source>
</evidence>
<dbReference type="Pfam" id="PF02146">
    <property type="entry name" value="SIR2"/>
    <property type="match status" value="1"/>
</dbReference>
<dbReference type="RefSeq" id="WP_380901329.1">
    <property type="nucleotide sequence ID" value="NZ_JBHUEG010000007.1"/>
</dbReference>
<dbReference type="InterPro" id="IPR029035">
    <property type="entry name" value="DHS-like_NAD/FAD-binding_dom"/>
</dbReference>
<dbReference type="Gene3D" id="3.40.50.1220">
    <property type="entry name" value="TPP-binding domain"/>
    <property type="match status" value="1"/>
</dbReference>
<dbReference type="PROSITE" id="PS50305">
    <property type="entry name" value="SIRTUIN"/>
    <property type="match status" value="1"/>
</dbReference>
<dbReference type="PANTHER" id="PTHR11085:SF4">
    <property type="entry name" value="NAD-DEPENDENT PROTEIN DEACYLASE"/>
    <property type="match status" value="1"/>
</dbReference>
<evidence type="ECO:0000313" key="6">
    <source>
        <dbReference type="EMBL" id="MFD2546999.1"/>
    </source>
</evidence>
<comment type="caution">
    <text evidence="4">Lacks conserved residue(s) required for the propagation of feature annotation.</text>
</comment>
<evidence type="ECO:0000313" key="7">
    <source>
        <dbReference type="Proteomes" id="UP001597545"/>
    </source>
</evidence>